<comment type="caution">
    <text evidence="1">The sequence shown here is derived from an EMBL/GenBank/DDBJ whole genome shotgun (WGS) entry which is preliminary data.</text>
</comment>
<dbReference type="Proteomes" id="UP001491310">
    <property type="component" value="Unassembled WGS sequence"/>
</dbReference>
<keyword evidence="2" id="KW-1185">Reference proteome</keyword>
<sequence length="130" mass="13981">MSDAVRRESLGLTVSSAHLTTSGLLEAQSKAIASRTSCSLLPDRKVQELLPATVPPTFQTPPDILKNMQGADNTVIIPSILTALANAFGEDLQIVNGYRGFTFNHARVVDTQANAVFGTLKPDLTLYDPR</sequence>
<gene>
    <name evidence="1" type="ORF">WJX75_002316</name>
</gene>
<organism evidence="1 2">
    <name type="scientific">Coccomyxa subellipsoidea</name>
    <dbReference type="NCBI Taxonomy" id="248742"/>
    <lineage>
        <taxon>Eukaryota</taxon>
        <taxon>Viridiplantae</taxon>
        <taxon>Chlorophyta</taxon>
        <taxon>core chlorophytes</taxon>
        <taxon>Trebouxiophyceae</taxon>
        <taxon>Trebouxiophyceae incertae sedis</taxon>
        <taxon>Coccomyxaceae</taxon>
        <taxon>Coccomyxa</taxon>
    </lineage>
</organism>
<protein>
    <submittedName>
        <fullName evidence="1">Uncharacterized protein</fullName>
    </submittedName>
</protein>
<accession>A0ABR2YID4</accession>
<evidence type="ECO:0000313" key="1">
    <source>
        <dbReference type="EMBL" id="KAK9905569.1"/>
    </source>
</evidence>
<evidence type="ECO:0000313" key="2">
    <source>
        <dbReference type="Proteomes" id="UP001491310"/>
    </source>
</evidence>
<proteinExistence type="predicted"/>
<reference evidence="1 2" key="1">
    <citation type="journal article" date="2024" name="Nat. Commun.">
        <title>Phylogenomics reveals the evolutionary origins of lichenization in chlorophyte algae.</title>
        <authorList>
            <person name="Puginier C."/>
            <person name="Libourel C."/>
            <person name="Otte J."/>
            <person name="Skaloud P."/>
            <person name="Haon M."/>
            <person name="Grisel S."/>
            <person name="Petersen M."/>
            <person name="Berrin J.G."/>
            <person name="Delaux P.M."/>
            <person name="Dal Grande F."/>
            <person name="Keller J."/>
        </authorList>
    </citation>
    <scope>NUCLEOTIDE SEQUENCE [LARGE SCALE GENOMIC DNA]</scope>
    <source>
        <strain evidence="1 2">SAG 216-7</strain>
    </source>
</reference>
<name>A0ABR2YID4_9CHLO</name>
<dbReference type="EMBL" id="JALJOT010000011">
    <property type="protein sequence ID" value="KAK9905569.1"/>
    <property type="molecule type" value="Genomic_DNA"/>
</dbReference>